<keyword evidence="3" id="KW-0863">Zinc-finger</keyword>
<feature type="compositionally biased region" description="Low complexity" evidence="7">
    <location>
        <begin position="56"/>
        <end position="67"/>
    </location>
</feature>
<feature type="region of interest" description="Disordered" evidence="7">
    <location>
        <begin position="354"/>
        <end position="387"/>
    </location>
</feature>
<evidence type="ECO:0000256" key="5">
    <source>
        <dbReference type="ARBA" id="ARBA00022833"/>
    </source>
</evidence>
<feature type="domain" description="Helicase C-terminal" evidence="9">
    <location>
        <begin position="681"/>
        <end position="852"/>
    </location>
</feature>
<organism evidence="10 11">
    <name type="scientific">Neodothiora populina</name>
    <dbReference type="NCBI Taxonomy" id="2781224"/>
    <lineage>
        <taxon>Eukaryota</taxon>
        <taxon>Fungi</taxon>
        <taxon>Dikarya</taxon>
        <taxon>Ascomycota</taxon>
        <taxon>Pezizomycotina</taxon>
        <taxon>Dothideomycetes</taxon>
        <taxon>Dothideomycetidae</taxon>
        <taxon>Dothideales</taxon>
        <taxon>Dothioraceae</taxon>
        <taxon>Neodothiora</taxon>
    </lineage>
</organism>
<dbReference type="InterPro" id="IPR013083">
    <property type="entry name" value="Znf_RING/FYVE/PHD"/>
</dbReference>
<dbReference type="CDD" id="cd18793">
    <property type="entry name" value="SF2_C_SNF"/>
    <property type="match status" value="1"/>
</dbReference>
<feature type="region of interest" description="Disordered" evidence="7">
    <location>
        <begin position="43"/>
        <end position="106"/>
    </location>
</feature>
<feature type="domain" description="Helicase ATP-binding" evidence="8">
    <location>
        <begin position="279"/>
        <end position="485"/>
    </location>
</feature>
<dbReference type="Pfam" id="PF00628">
    <property type="entry name" value="PHD"/>
    <property type="match status" value="1"/>
</dbReference>
<dbReference type="Gene3D" id="3.40.50.10810">
    <property type="entry name" value="Tandem AAA-ATPase domain"/>
    <property type="match status" value="1"/>
</dbReference>
<dbReference type="InterPro" id="IPR038718">
    <property type="entry name" value="SNF2-like_sf"/>
</dbReference>
<evidence type="ECO:0000259" key="9">
    <source>
        <dbReference type="PROSITE" id="PS51194"/>
    </source>
</evidence>
<dbReference type="InterPro" id="IPR001965">
    <property type="entry name" value="Znf_PHD"/>
</dbReference>
<feature type="compositionally biased region" description="Polar residues" evidence="7">
    <location>
        <begin position="1194"/>
        <end position="1208"/>
    </location>
</feature>
<keyword evidence="5" id="KW-0862">Zinc</keyword>
<evidence type="ECO:0000256" key="7">
    <source>
        <dbReference type="SAM" id="MobiDB-lite"/>
    </source>
</evidence>
<evidence type="ECO:0000256" key="1">
    <source>
        <dbReference type="ARBA" id="ARBA00022723"/>
    </source>
</evidence>
<dbReference type="Gene3D" id="3.30.40.10">
    <property type="entry name" value="Zinc/RING finger domain, C3HC4 (zinc finger)"/>
    <property type="match status" value="1"/>
</dbReference>
<dbReference type="SMART" id="SM00490">
    <property type="entry name" value="HELICc"/>
    <property type="match status" value="1"/>
</dbReference>
<dbReference type="InterPro" id="IPR014001">
    <property type="entry name" value="Helicase_ATP-bd"/>
</dbReference>
<dbReference type="PROSITE" id="PS51192">
    <property type="entry name" value="HELICASE_ATP_BIND_1"/>
    <property type="match status" value="1"/>
</dbReference>
<sequence>MSERRASLRQKSAQATAMDKSGAATPSIPKKRVSAASLLALFKAQPSPSSITRMNRSGSQRQSQPSSAVEPDKQSGIASLTPSTMAHHTSGPSDEPESTRRLSVRSEDSILSNINVTAFSEMDRDPSEKLETALVPPPARNQPARSTRATMSYAPEKVIAPSPKPRKLRSERILESDAINTTDHAARTKNIKTSVKPDTARNRACDEIITKTGSKRDAFLLHYKDYFLPLLASTNYITKLEQSHKLTQSIVPHSQLQWQPENVTAIMKPYQLKGLSFLATMYKNGMSAILGDEMGLGKTLQTLSLIQYLEESHPPPPGLSRPYLVVCPLSVLESWYNECRKWTPKLRPMRFHGNASERENLKQQASGKIDRFGNETSATKNKRTQKLHKGAGAARGRIFDDENDAGFDILITTCEVFVAEKNWFQKAFVWRYIILDEGHKIKNEKSNVSQALQTLRAEHRLLLTGTPMQNNLREMWALLHWLFPDVFPTKTADMFAEAFDLGKGKVSTAFMDNARRLLELIMIRRLKSSPDVNLGLPPKEEVLLYVPLTPMQRFWYTRLLTKAGNSLIDELFTGSKDKETKTLQIESLENEQLSQLERAVDGIDHDNDQWAESRRIMQEAIENEQSDAKQTSAYKRLLNLVMQLRKCCVHPYQIKGALPDPYMLGDHIIHASGKFIVLSRLIDELVIKQRKKILIFSGFTNTLDFCEDLLALKGTNEHESQAPFRYLRLDGQTARAKRNLDIRLFNEVSSEYRVMLISTRAGGLGLNLTAASDIVFLDEDWNPQVTIQAEARAHRIGQTKPVTIYKICTQGTVEEQMMGRIRKKLYLSAKITESMRDIHSEATLEPSSRKRKRGVTRDMKDSPEEATPQLGTTELMSLIRRGATTLTHPEIDVNEMLSWDFSTIIDKCKDRPEDPNVAHHDGTVNEKEWLAKMERVECAVLDGVKYQRQIQAGLLAPAEVSRSDRRVGKNTTVMMNGYAINKESLQCADWEAVPTMAGKDPRLAEPKREKAPPIQHQDYCQVCHDGGEVILCSGCPRIYHEDCLSALFKAKAKRNTGFHCSQHHCFDCEKNTSDAGGLIYRCRWCEKGFCEDCLDWDQAQLLGGSLPEYDMLHYETRNAWYVECHHCVEGVANDEDVAAYLATSRAKVAKEHEDYRLQQAKDRDAAIEEAQRQIRMAEEAKAAEIPPSRDETMTEATTWDASSETTPVSAGRLRKKRKISSGNLTTATVENGGFIPNEMTSSKIPSIPRQPNRRYSSSPDIHPSTKKGYLRHDPQMNDVLNDTC</sequence>
<dbReference type="PANTHER" id="PTHR10799">
    <property type="entry name" value="SNF2/RAD54 HELICASE FAMILY"/>
    <property type="match status" value="1"/>
</dbReference>
<dbReference type="InterPro" id="IPR019787">
    <property type="entry name" value="Znf_PHD-finger"/>
</dbReference>
<dbReference type="Gene3D" id="3.40.50.300">
    <property type="entry name" value="P-loop containing nucleotide triphosphate hydrolases"/>
    <property type="match status" value="1"/>
</dbReference>
<feature type="region of interest" description="Disordered" evidence="7">
    <location>
        <begin position="1230"/>
        <end position="1284"/>
    </location>
</feature>
<evidence type="ECO:0000256" key="4">
    <source>
        <dbReference type="ARBA" id="ARBA00022801"/>
    </source>
</evidence>
<feature type="region of interest" description="Disordered" evidence="7">
    <location>
        <begin position="838"/>
        <end position="869"/>
    </location>
</feature>
<dbReference type="RefSeq" id="XP_069199888.1">
    <property type="nucleotide sequence ID" value="XM_069347013.1"/>
</dbReference>
<keyword evidence="4" id="KW-0378">Hydrolase</keyword>
<accession>A0ABR3PBT2</accession>
<feature type="region of interest" description="Disordered" evidence="7">
    <location>
        <begin position="122"/>
        <end position="149"/>
    </location>
</feature>
<dbReference type="InterPro" id="IPR049730">
    <property type="entry name" value="SNF2/RAD54-like_C"/>
</dbReference>
<feature type="compositionally biased region" description="Polar residues" evidence="7">
    <location>
        <begin position="46"/>
        <end position="55"/>
    </location>
</feature>
<name>A0ABR3PBT2_9PEZI</name>
<evidence type="ECO:0000313" key="10">
    <source>
        <dbReference type="EMBL" id="KAL1303613.1"/>
    </source>
</evidence>
<feature type="compositionally biased region" description="Basic and acidic residues" evidence="7">
    <location>
        <begin position="1179"/>
        <end position="1192"/>
    </location>
</feature>
<evidence type="ECO:0000256" key="2">
    <source>
        <dbReference type="ARBA" id="ARBA00022741"/>
    </source>
</evidence>
<protein>
    <recommendedName>
        <fullName evidence="12">ISWI chromatin-remodeling complex ATPase ISW2</fullName>
    </recommendedName>
</protein>
<reference evidence="10 11" key="1">
    <citation type="submission" date="2024-07" db="EMBL/GenBank/DDBJ databases">
        <title>Draft sequence of the Neodothiora populina.</title>
        <authorList>
            <person name="Drown D.D."/>
            <person name="Schuette U.S."/>
            <person name="Buechlein A.B."/>
            <person name="Rusch D.R."/>
            <person name="Winton L.W."/>
            <person name="Adams G.A."/>
        </authorList>
    </citation>
    <scope>NUCLEOTIDE SEQUENCE [LARGE SCALE GENOMIC DNA]</scope>
    <source>
        <strain evidence="10 11">CPC 39397</strain>
    </source>
</reference>
<dbReference type="PROSITE" id="PS01359">
    <property type="entry name" value="ZF_PHD_1"/>
    <property type="match status" value="1"/>
</dbReference>
<feature type="region of interest" description="Disordered" evidence="7">
    <location>
        <begin position="1179"/>
        <end position="1215"/>
    </location>
</feature>
<evidence type="ECO:0008006" key="12">
    <source>
        <dbReference type="Google" id="ProtNLM"/>
    </source>
</evidence>
<evidence type="ECO:0000259" key="8">
    <source>
        <dbReference type="PROSITE" id="PS51192"/>
    </source>
</evidence>
<evidence type="ECO:0000313" key="11">
    <source>
        <dbReference type="Proteomes" id="UP001562354"/>
    </source>
</evidence>
<dbReference type="SMART" id="SM00487">
    <property type="entry name" value="DEXDc"/>
    <property type="match status" value="1"/>
</dbReference>
<feature type="compositionally biased region" description="Basic and acidic residues" evidence="7">
    <location>
        <begin position="122"/>
        <end position="131"/>
    </location>
</feature>
<dbReference type="Proteomes" id="UP001562354">
    <property type="component" value="Unassembled WGS sequence"/>
</dbReference>
<proteinExistence type="predicted"/>
<dbReference type="InterPro" id="IPR027417">
    <property type="entry name" value="P-loop_NTPase"/>
</dbReference>
<dbReference type="PROSITE" id="PS51194">
    <property type="entry name" value="HELICASE_CTER"/>
    <property type="match status" value="1"/>
</dbReference>
<evidence type="ECO:0000256" key="6">
    <source>
        <dbReference type="ARBA" id="ARBA00022840"/>
    </source>
</evidence>
<dbReference type="GeneID" id="95980675"/>
<evidence type="ECO:0000256" key="3">
    <source>
        <dbReference type="ARBA" id="ARBA00022771"/>
    </source>
</evidence>
<comment type="caution">
    <text evidence="10">The sequence shown here is derived from an EMBL/GenBank/DDBJ whole genome shotgun (WGS) entry which is preliminary data.</text>
</comment>
<dbReference type="InterPro" id="IPR000330">
    <property type="entry name" value="SNF2_N"/>
</dbReference>
<dbReference type="InterPro" id="IPR001650">
    <property type="entry name" value="Helicase_C-like"/>
</dbReference>
<keyword evidence="2" id="KW-0547">Nucleotide-binding</keyword>
<feature type="region of interest" description="Disordered" evidence="7">
    <location>
        <begin position="1"/>
        <end position="30"/>
    </location>
</feature>
<dbReference type="SUPFAM" id="SSF52540">
    <property type="entry name" value="P-loop containing nucleoside triphosphate hydrolases"/>
    <property type="match status" value="2"/>
</dbReference>
<dbReference type="SUPFAM" id="SSF57903">
    <property type="entry name" value="FYVE/PHD zinc finger"/>
    <property type="match status" value="1"/>
</dbReference>
<dbReference type="EMBL" id="JBFMKM010000010">
    <property type="protein sequence ID" value="KAL1303613.1"/>
    <property type="molecule type" value="Genomic_DNA"/>
</dbReference>
<dbReference type="Pfam" id="PF00271">
    <property type="entry name" value="Helicase_C"/>
    <property type="match status" value="1"/>
</dbReference>
<dbReference type="CDD" id="cd17919">
    <property type="entry name" value="DEXHc_Snf"/>
    <property type="match status" value="1"/>
</dbReference>
<dbReference type="Pfam" id="PF00176">
    <property type="entry name" value="SNF2-rel_dom"/>
    <property type="match status" value="1"/>
</dbReference>
<keyword evidence="6" id="KW-0067">ATP-binding</keyword>
<dbReference type="InterPro" id="IPR019786">
    <property type="entry name" value="Zinc_finger_PHD-type_CS"/>
</dbReference>
<gene>
    <name evidence="10" type="ORF">AAFC00_006976</name>
</gene>
<feature type="compositionally biased region" description="Basic and acidic residues" evidence="7">
    <location>
        <begin position="97"/>
        <end position="106"/>
    </location>
</feature>
<dbReference type="InterPro" id="IPR011011">
    <property type="entry name" value="Znf_FYVE_PHD"/>
</dbReference>
<dbReference type="SMART" id="SM00249">
    <property type="entry name" value="PHD"/>
    <property type="match status" value="1"/>
</dbReference>
<keyword evidence="11" id="KW-1185">Reference proteome</keyword>
<keyword evidence="1" id="KW-0479">Metal-binding</keyword>
<feature type="compositionally biased region" description="Polar residues" evidence="7">
    <location>
        <begin position="76"/>
        <end position="92"/>
    </location>
</feature>